<dbReference type="EMBL" id="CAEZSR010000141">
    <property type="protein sequence ID" value="CAB4579227.1"/>
    <property type="molecule type" value="Genomic_DNA"/>
</dbReference>
<organism evidence="2">
    <name type="scientific">freshwater metagenome</name>
    <dbReference type="NCBI Taxonomy" id="449393"/>
    <lineage>
        <taxon>unclassified sequences</taxon>
        <taxon>metagenomes</taxon>
        <taxon>ecological metagenomes</taxon>
    </lineage>
</organism>
<feature type="compositionally biased region" description="Low complexity" evidence="1">
    <location>
        <begin position="1"/>
        <end position="21"/>
    </location>
</feature>
<protein>
    <submittedName>
        <fullName evidence="2">Unannotated protein</fullName>
    </submittedName>
</protein>
<dbReference type="GO" id="GO:0046872">
    <property type="term" value="F:metal ion binding"/>
    <property type="evidence" value="ECO:0007669"/>
    <property type="project" value="UniProtKB-ARBA"/>
</dbReference>
<evidence type="ECO:0000313" key="2">
    <source>
        <dbReference type="EMBL" id="CAB4579227.1"/>
    </source>
</evidence>
<dbReference type="AlphaFoldDB" id="A0A6J6ETC4"/>
<dbReference type="InterPro" id="IPR008775">
    <property type="entry name" value="Phytyl_CoA_dOase-like"/>
</dbReference>
<dbReference type="Pfam" id="PF05721">
    <property type="entry name" value="PhyH"/>
    <property type="match status" value="1"/>
</dbReference>
<dbReference type="GO" id="GO:0016491">
    <property type="term" value="F:oxidoreductase activity"/>
    <property type="evidence" value="ECO:0007669"/>
    <property type="project" value="UniProtKB-ARBA"/>
</dbReference>
<dbReference type="SUPFAM" id="SSF51197">
    <property type="entry name" value="Clavaminate synthase-like"/>
    <property type="match status" value="1"/>
</dbReference>
<dbReference type="Gene3D" id="2.60.120.620">
    <property type="entry name" value="q2cbj1_9rhob like domain"/>
    <property type="match status" value="1"/>
</dbReference>
<reference evidence="2" key="1">
    <citation type="submission" date="2020-05" db="EMBL/GenBank/DDBJ databases">
        <authorList>
            <person name="Chiriac C."/>
            <person name="Salcher M."/>
            <person name="Ghai R."/>
            <person name="Kavagutti S V."/>
        </authorList>
    </citation>
    <scope>NUCLEOTIDE SEQUENCE</scope>
</reference>
<gene>
    <name evidence="2" type="ORF">UFOPK1493_02941</name>
</gene>
<feature type="region of interest" description="Disordered" evidence="1">
    <location>
        <begin position="1"/>
        <end position="25"/>
    </location>
</feature>
<accession>A0A6J6ETC4</accession>
<evidence type="ECO:0000256" key="1">
    <source>
        <dbReference type="SAM" id="MobiDB-lite"/>
    </source>
</evidence>
<sequence length="280" mass="30726">MDATTATTSSVDDLPDLSSSHPVPPECVEEFRSHGHTVVRGLASPDEVAAFAPTLVRRAQELAWDRRPLAERDTYGRAFLQASNLWQHDPVAARFVLARRFAEVAATLLGVDGVRLYHDQALCKEPGGGHTPWHQDQVYWPLDTDRTITMWMPLVDVRADMGMVFASGTHRDGCLGTEVIGDASQEHFDALVRDRGWSLASHAPFVAGDATFHAGWTLHSAPANPTGSMRSVMTIIWFADGTRVGEVDSPFRRFDQQVWLGGIESGELAAGPLNPVLFSR</sequence>
<proteinExistence type="predicted"/>
<dbReference type="PANTHER" id="PTHR20883">
    <property type="entry name" value="PHYTANOYL-COA DIOXYGENASE DOMAIN CONTAINING 1"/>
    <property type="match status" value="1"/>
</dbReference>
<dbReference type="PANTHER" id="PTHR20883:SF48">
    <property type="entry name" value="ECTOINE DIOXYGENASE"/>
    <property type="match status" value="1"/>
</dbReference>
<name>A0A6J6ETC4_9ZZZZ</name>